<sequence length="31" mass="3379">MIIFSSNSPSHHMPSIIAFLDPKRHGRSSAG</sequence>
<evidence type="ECO:0000313" key="2">
    <source>
        <dbReference type="Proteomes" id="UP000012960"/>
    </source>
</evidence>
<protein>
    <submittedName>
        <fullName evidence="1">Uncharacterized protein</fullName>
    </submittedName>
</protein>
<proteinExistence type="predicted"/>
<accession>A0A804INJ8</accession>
<dbReference type="EnsemblPlants" id="Ma04_t11350.1">
    <property type="protein sequence ID" value="Ma04_p11350.1"/>
    <property type="gene ID" value="Ma04_g11350"/>
</dbReference>
<name>A0A804INJ8_MUSAM</name>
<evidence type="ECO:0000313" key="1">
    <source>
        <dbReference type="EnsemblPlants" id="Ma04_p11350.1"/>
    </source>
</evidence>
<reference evidence="1" key="1">
    <citation type="submission" date="2021-05" db="UniProtKB">
        <authorList>
            <consortium name="EnsemblPlants"/>
        </authorList>
    </citation>
    <scope>IDENTIFICATION</scope>
    <source>
        <strain evidence="1">subsp. malaccensis</strain>
    </source>
</reference>
<dbReference type="AlphaFoldDB" id="A0A804INJ8"/>
<dbReference type="Gramene" id="Ma04_t11350.1">
    <property type="protein sequence ID" value="Ma04_p11350.1"/>
    <property type="gene ID" value="Ma04_g11350"/>
</dbReference>
<dbReference type="InParanoid" id="A0A804INJ8"/>
<organism evidence="1 2">
    <name type="scientific">Musa acuminata subsp. malaccensis</name>
    <name type="common">Wild banana</name>
    <name type="synonym">Musa malaccensis</name>
    <dbReference type="NCBI Taxonomy" id="214687"/>
    <lineage>
        <taxon>Eukaryota</taxon>
        <taxon>Viridiplantae</taxon>
        <taxon>Streptophyta</taxon>
        <taxon>Embryophyta</taxon>
        <taxon>Tracheophyta</taxon>
        <taxon>Spermatophyta</taxon>
        <taxon>Magnoliopsida</taxon>
        <taxon>Liliopsida</taxon>
        <taxon>Zingiberales</taxon>
        <taxon>Musaceae</taxon>
        <taxon>Musa</taxon>
    </lineage>
</organism>
<keyword evidence="2" id="KW-1185">Reference proteome</keyword>
<dbReference type="Proteomes" id="UP000012960">
    <property type="component" value="Unplaced"/>
</dbReference>